<name>A0A4Q7KG18_9PSEU</name>
<gene>
    <name evidence="3" type="ORF">EV193_112130</name>
</gene>
<keyword evidence="2" id="KW-1133">Transmembrane helix</keyword>
<evidence type="ECO:0000313" key="3">
    <source>
        <dbReference type="EMBL" id="RZS32496.1"/>
    </source>
</evidence>
<organism evidence="3 4">
    <name type="scientific">Herbihabitans rhizosphaerae</name>
    <dbReference type="NCBI Taxonomy" id="1872711"/>
    <lineage>
        <taxon>Bacteria</taxon>
        <taxon>Bacillati</taxon>
        <taxon>Actinomycetota</taxon>
        <taxon>Actinomycetes</taxon>
        <taxon>Pseudonocardiales</taxon>
        <taxon>Pseudonocardiaceae</taxon>
        <taxon>Herbihabitans</taxon>
    </lineage>
</organism>
<evidence type="ECO:0000313" key="4">
    <source>
        <dbReference type="Proteomes" id="UP000294257"/>
    </source>
</evidence>
<dbReference type="InterPro" id="IPR027417">
    <property type="entry name" value="P-loop_NTPase"/>
</dbReference>
<dbReference type="AlphaFoldDB" id="A0A4Q7KG18"/>
<dbReference type="InterPro" id="IPR050206">
    <property type="entry name" value="FtsK/SpoIIIE/SftA"/>
</dbReference>
<dbReference type="Gene3D" id="3.40.50.300">
    <property type="entry name" value="P-loop containing nucleotide triphosphate hydrolases"/>
    <property type="match status" value="1"/>
</dbReference>
<feature type="transmembrane region" description="Helical" evidence="2">
    <location>
        <begin position="159"/>
        <end position="183"/>
    </location>
</feature>
<dbReference type="SUPFAM" id="SSF52540">
    <property type="entry name" value="P-loop containing nucleoside triphosphate hydrolases"/>
    <property type="match status" value="1"/>
</dbReference>
<evidence type="ECO:0000256" key="2">
    <source>
        <dbReference type="SAM" id="Phobius"/>
    </source>
</evidence>
<dbReference type="PANTHER" id="PTHR22683:SF41">
    <property type="entry name" value="DNA TRANSLOCASE FTSK"/>
    <property type="match status" value="1"/>
</dbReference>
<evidence type="ECO:0000256" key="1">
    <source>
        <dbReference type="SAM" id="MobiDB-lite"/>
    </source>
</evidence>
<proteinExistence type="predicted"/>
<keyword evidence="2" id="KW-0472">Membrane</keyword>
<feature type="compositionally biased region" description="Gly residues" evidence="1">
    <location>
        <begin position="792"/>
        <end position="802"/>
    </location>
</feature>
<dbReference type="Proteomes" id="UP000294257">
    <property type="component" value="Unassembled WGS sequence"/>
</dbReference>
<keyword evidence="2" id="KW-0812">Transmembrane</keyword>
<sequence>MNGDERRPFMNGDGGDNGTNNSAGKELAPHVFEGEIVEAGDRPDSVVPQQEKPSRVRHVVGRKIVTAVKVIGANDHVARARSVLGYRLRKAPRDVLRLLWFFVRGVGRWIATGWRWASYADLRSDARAARLAGDVEARRTAQELIRADAKARWAKAGLFLRRTVITTAVVIVLVVLLALMEMVFDRAGMPGWLQAVYDVRDAIGTAVAAVWPWLPTIGLLSMLVAAVWEGRDRTPGAGWLTRPDRDDADSWVDERMISKALAHLGIAPLNAFFKDGGELVYTVPARKDGDGTYTQVRLPLGVTAAMVADRRRVLAANLGRASLETWPTTGAEESLLDLWIADKGTLSGGAGDWPLLTEGTVDLFNGVPFGLSQRGVIINAPLIESNWLIGGRPGQGKTSAMRVLMLGACLDPTVEAWAYILGESPDFAPLKPRLARYRMGLDDSVVADAVQALEDLLKEMERRGKVLSAQPGQPPKVSRKLADRPGLGLHPIVLGIDECHELFMHPRYGKLAAELCVRLIKRGRKYGIILLLATQSPTRDSIPKEITRNVSVGVAYSVADHVANDGLLGAGRYRAGVRATELRTKTDRGTCVAVGVSDSAWELVRSYYVAYEDGRDDVTMIVARAMAALAEHGRTVAATDPTGEIEAAPVDHLADIAHVINGEPRLRTQTVLSRLAGHNPGEYEPWTARDLRAVIREHGIRPRKVRGHWYLYPNDVAHAITRRAAHHEDDTAGDAAGEARGNGGTFPTTIPQPNPPLDLGKPRRGTQNGAAADDPENPGNPGSDGTADGSLPRGGGGDQQTP</sequence>
<keyword evidence="4" id="KW-1185">Reference proteome</keyword>
<feature type="region of interest" description="Disordered" evidence="1">
    <location>
        <begin position="724"/>
        <end position="802"/>
    </location>
</feature>
<feature type="region of interest" description="Disordered" evidence="1">
    <location>
        <begin position="1"/>
        <end position="25"/>
    </location>
</feature>
<protein>
    <submittedName>
        <fullName evidence="3">S-DNA-T family DNA segregation ATPase FtsK/SpoIIIE</fullName>
    </submittedName>
</protein>
<accession>A0A4Q7KG18</accession>
<dbReference type="PANTHER" id="PTHR22683">
    <property type="entry name" value="SPORULATION PROTEIN RELATED"/>
    <property type="match status" value="1"/>
</dbReference>
<comment type="caution">
    <text evidence="3">The sequence shown here is derived from an EMBL/GenBank/DDBJ whole genome shotgun (WGS) entry which is preliminary data.</text>
</comment>
<dbReference type="EMBL" id="SGWQ01000012">
    <property type="protein sequence ID" value="RZS32496.1"/>
    <property type="molecule type" value="Genomic_DNA"/>
</dbReference>
<reference evidence="3 4" key="1">
    <citation type="submission" date="2019-02" db="EMBL/GenBank/DDBJ databases">
        <title>Genomic Encyclopedia of Type Strains, Phase IV (KMG-IV): sequencing the most valuable type-strain genomes for metagenomic binning, comparative biology and taxonomic classification.</title>
        <authorList>
            <person name="Goeker M."/>
        </authorList>
    </citation>
    <scope>NUCLEOTIDE SEQUENCE [LARGE SCALE GENOMIC DNA]</scope>
    <source>
        <strain evidence="3 4">DSM 101727</strain>
    </source>
</reference>